<proteinExistence type="predicted"/>
<dbReference type="PANTHER" id="PTHR39490">
    <property type="entry name" value="ARRESTIN DOMAIN-CONTAINING PROTEIN D"/>
    <property type="match status" value="1"/>
</dbReference>
<dbReference type="InterPro" id="IPR052113">
    <property type="entry name" value="FYVE-type_Zinc_Finger"/>
</dbReference>
<dbReference type="SMART" id="SM00064">
    <property type="entry name" value="FYVE"/>
    <property type="match status" value="1"/>
</dbReference>
<keyword evidence="7" id="KW-1185">Reference proteome</keyword>
<evidence type="ECO:0000256" key="1">
    <source>
        <dbReference type="ARBA" id="ARBA00022723"/>
    </source>
</evidence>
<evidence type="ECO:0000313" key="6">
    <source>
        <dbReference type="EMBL" id="KAJ8308159.1"/>
    </source>
</evidence>
<dbReference type="Pfam" id="PF01363">
    <property type="entry name" value="FYVE"/>
    <property type="match status" value="1"/>
</dbReference>
<evidence type="ECO:0000313" key="7">
    <source>
        <dbReference type="Proteomes" id="UP001217089"/>
    </source>
</evidence>
<dbReference type="Gene3D" id="3.30.40.10">
    <property type="entry name" value="Zinc/RING finger domain, C3HC4 (zinc finger)"/>
    <property type="match status" value="1"/>
</dbReference>
<evidence type="ECO:0000256" key="4">
    <source>
        <dbReference type="PROSITE-ProRule" id="PRU00091"/>
    </source>
</evidence>
<dbReference type="EMBL" id="JARBDR010000657">
    <property type="protein sequence ID" value="KAJ8308159.1"/>
    <property type="molecule type" value="Genomic_DNA"/>
</dbReference>
<dbReference type="InterPro" id="IPR000306">
    <property type="entry name" value="Znf_FYVE"/>
</dbReference>
<evidence type="ECO:0000256" key="3">
    <source>
        <dbReference type="ARBA" id="ARBA00022833"/>
    </source>
</evidence>
<evidence type="ECO:0000259" key="5">
    <source>
        <dbReference type="PROSITE" id="PS50178"/>
    </source>
</evidence>
<dbReference type="Pfam" id="PF16696">
    <property type="entry name" value="ZFYVE21_C"/>
    <property type="match status" value="1"/>
</dbReference>
<dbReference type="SUPFAM" id="SSF57903">
    <property type="entry name" value="FYVE/PHD zinc finger"/>
    <property type="match status" value="1"/>
</dbReference>
<accession>A0ABQ9ESY0</accession>
<dbReference type="InterPro" id="IPR038632">
    <property type="entry name" value="ZFYVE21_C_sf"/>
</dbReference>
<dbReference type="Gene3D" id="2.30.29.160">
    <property type="entry name" value="Zinc finger FYVE domain-containing protein 21, C-terminal"/>
    <property type="match status" value="1"/>
</dbReference>
<dbReference type="InterPro" id="IPR011011">
    <property type="entry name" value="Znf_FYVE_PHD"/>
</dbReference>
<dbReference type="InterPro" id="IPR013083">
    <property type="entry name" value="Znf_RING/FYVE/PHD"/>
</dbReference>
<dbReference type="InterPro" id="IPR017455">
    <property type="entry name" value="Znf_FYVE-rel"/>
</dbReference>
<organism evidence="6 7">
    <name type="scientific">Tegillarca granosa</name>
    <name type="common">Malaysian cockle</name>
    <name type="synonym">Anadara granosa</name>
    <dbReference type="NCBI Taxonomy" id="220873"/>
    <lineage>
        <taxon>Eukaryota</taxon>
        <taxon>Metazoa</taxon>
        <taxon>Spiralia</taxon>
        <taxon>Lophotrochozoa</taxon>
        <taxon>Mollusca</taxon>
        <taxon>Bivalvia</taxon>
        <taxon>Autobranchia</taxon>
        <taxon>Pteriomorphia</taxon>
        <taxon>Arcoida</taxon>
        <taxon>Arcoidea</taxon>
        <taxon>Arcidae</taxon>
        <taxon>Tegillarca</taxon>
    </lineage>
</organism>
<protein>
    <recommendedName>
        <fullName evidence="5">FYVE-type domain-containing protein</fullName>
    </recommendedName>
</protein>
<evidence type="ECO:0000256" key="2">
    <source>
        <dbReference type="ARBA" id="ARBA00022771"/>
    </source>
</evidence>
<dbReference type="PROSITE" id="PS50178">
    <property type="entry name" value="ZF_FYVE"/>
    <property type="match status" value="1"/>
</dbReference>
<feature type="domain" description="FYVE-type" evidence="5">
    <location>
        <begin position="38"/>
        <end position="98"/>
    </location>
</feature>
<dbReference type="Proteomes" id="UP001217089">
    <property type="component" value="Unassembled WGS sequence"/>
</dbReference>
<keyword evidence="3" id="KW-0862">Zinc</keyword>
<dbReference type="PANTHER" id="PTHR39490:SF8">
    <property type="entry name" value="ZINC FINGER FYVE DOMAIN-CONTAINING PROTEIN 21"/>
    <property type="match status" value="1"/>
</dbReference>
<keyword evidence="2 4" id="KW-0863">Zinc-finger</keyword>
<name>A0ABQ9ESY0_TEGGR</name>
<gene>
    <name evidence="6" type="ORF">KUTeg_013033</name>
</gene>
<keyword evidence="1" id="KW-0479">Metal-binding</keyword>
<sequence>MAAPEKKLVKSKSGLRMVPVKDIHTSPFTLSEPPWVPDNECVSCMQCQARFDFRRRRHHCRRCGKCFCNACCENKELLQRMCFIDPVRHCFGCSGQFVIPESDQSVEEGSLFNCKLSSDHREVSFDGENDKHEPVQVEKIESVQILTTGIDTEEFSKTALP</sequence>
<comment type="caution">
    <text evidence="6">The sequence shown here is derived from an EMBL/GenBank/DDBJ whole genome shotgun (WGS) entry which is preliminary data.</text>
</comment>
<dbReference type="InterPro" id="IPR032031">
    <property type="entry name" value="ZFYVE21_C"/>
</dbReference>
<reference evidence="6 7" key="1">
    <citation type="submission" date="2022-12" db="EMBL/GenBank/DDBJ databases">
        <title>Chromosome-level genome of Tegillarca granosa.</title>
        <authorList>
            <person name="Kim J."/>
        </authorList>
    </citation>
    <scope>NUCLEOTIDE SEQUENCE [LARGE SCALE GENOMIC DNA]</scope>
    <source>
        <strain evidence="6">Teg-2019</strain>
        <tissue evidence="6">Adductor muscle</tissue>
    </source>
</reference>